<dbReference type="EMBL" id="LBVW01000006">
    <property type="protein sequence ID" value="KKQ93903.1"/>
    <property type="molecule type" value="Genomic_DNA"/>
</dbReference>
<evidence type="ECO:0000256" key="3">
    <source>
        <dbReference type="ARBA" id="ARBA00022692"/>
    </source>
</evidence>
<comment type="caution">
    <text evidence="7">The sequence shown here is derived from an EMBL/GenBank/DDBJ whole genome shotgun (WGS) entry which is preliminary data.</text>
</comment>
<dbReference type="STRING" id="1618573.UT19_C0006G0031"/>
<gene>
    <name evidence="7" type="ORF">UT19_C0006G0031</name>
</gene>
<dbReference type="GO" id="GO:0005886">
    <property type="term" value="C:plasma membrane"/>
    <property type="evidence" value="ECO:0007669"/>
    <property type="project" value="UniProtKB-SubCell"/>
</dbReference>
<comment type="subcellular location">
    <subcellularLocation>
        <location evidence="1">Membrane</location>
        <topology evidence="1">Multi-pass membrane protein</topology>
    </subcellularLocation>
</comment>
<feature type="transmembrane region" description="Helical" evidence="6">
    <location>
        <begin position="186"/>
        <end position="208"/>
    </location>
</feature>
<evidence type="ECO:0000256" key="1">
    <source>
        <dbReference type="ARBA" id="ARBA00004141"/>
    </source>
</evidence>
<dbReference type="Proteomes" id="UP000034932">
    <property type="component" value="Unassembled WGS sequence"/>
</dbReference>
<protein>
    <recommendedName>
        <fullName evidence="9">Permease</fullName>
    </recommendedName>
</protein>
<organism evidence="7 8">
    <name type="scientific">Candidatus Woesebacteria bacterium GW2011_GWB1_39_10b</name>
    <dbReference type="NCBI Taxonomy" id="1618573"/>
    <lineage>
        <taxon>Bacteria</taxon>
        <taxon>Candidatus Woeseibacteriota</taxon>
    </lineage>
</organism>
<feature type="transmembrane region" description="Helical" evidence="6">
    <location>
        <begin position="239"/>
        <end position="263"/>
    </location>
</feature>
<evidence type="ECO:0000256" key="6">
    <source>
        <dbReference type="SAM" id="Phobius"/>
    </source>
</evidence>
<accession>A0A0G0LPT5</accession>
<keyword evidence="4 6" id="KW-1133">Transmembrane helix</keyword>
<feature type="transmembrane region" description="Helical" evidence="6">
    <location>
        <begin position="215"/>
        <end position="233"/>
    </location>
</feature>
<reference evidence="7 8" key="1">
    <citation type="journal article" date="2015" name="Nature">
        <title>rRNA introns, odd ribosomes, and small enigmatic genomes across a large radiation of phyla.</title>
        <authorList>
            <person name="Brown C.T."/>
            <person name="Hug L.A."/>
            <person name="Thomas B.C."/>
            <person name="Sharon I."/>
            <person name="Castelle C.J."/>
            <person name="Singh A."/>
            <person name="Wilkins M.J."/>
            <person name="Williams K.H."/>
            <person name="Banfield J.F."/>
        </authorList>
    </citation>
    <scope>NUCLEOTIDE SEQUENCE [LARGE SCALE GENOMIC DNA]</scope>
</reference>
<dbReference type="InterPro" id="IPR002549">
    <property type="entry name" value="AI-2E-like"/>
</dbReference>
<feature type="transmembrane region" description="Helical" evidence="6">
    <location>
        <begin position="131"/>
        <end position="153"/>
    </location>
</feature>
<feature type="transmembrane region" description="Helical" evidence="6">
    <location>
        <begin position="284"/>
        <end position="311"/>
    </location>
</feature>
<dbReference type="PANTHER" id="PTHR21716">
    <property type="entry name" value="TRANSMEMBRANE PROTEIN"/>
    <property type="match status" value="1"/>
</dbReference>
<keyword evidence="3 6" id="KW-0812">Transmembrane</keyword>
<proteinExistence type="inferred from homology"/>
<keyword evidence="5 6" id="KW-0472">Membrane</keyword>
<feature type="transmembrane region" description="Helical" evidence="6">
    <location>
        <begin position="35"/>
        <end position="52"/>
    </location>
</feature>
<evidence type="ECO:0008006" key="9">
    <source>
        <dbReference type="Google" id="ProtNLM"/>
    </source>
</evidence>
<dbReference type="Pfam" id="PF01594">
    <property type="entry name" value="AI-2E_transport"/>
    <property type="match status" value="1"/>
</dbReference>
<evidence type="ECO:0000256" key="4">
    <source>
        <dbReference type="ARBA" id="ARBA00022989"/>
    </source>
</evidence>
<comment type="similarity">
    <text evidence="2">Belongs to the autoinducer-2 exporter (AI-2E) (TC 2.A.86) family.</text>
</comment>
<evidence type="ECO:0000256" key="2">
    <source>
        <dbReference type="ARBA" id="ARBA00009773"/>
    </source>
</evidence>
<dbReference type="AlphaFoldDB" id="A0A0G0LPT5"/>
<sequence>MPRKIEISHKTIIFTVLFLAFLWLLYYIRDIILQLYLALLITAILNPFVVKFSRYKIPRTVSIIVAYVILLSGIGFSVAAIVPPLVEQTSSFINNLPRFLENVGFSVVISDRIIQQLITQLGSLPAQIAKLTLSLFSNVLGVVAVLVFAFYLLSEREKLEEQLANFIGESKKDRFVKVMNTLEVRLGSWAIGQITLMFVVGLTTYIGLRLLGLPFALPLAILAGILEIVPYIGPILAAVPAVLIGFGISPILGFATAALAFLVQQMENYIFVPQIMRKSTGVNPVITLLALALGFRLAGFIGILIAVPVYLTIQVFAKEYLLKGEK</sequence>
<feature type="transmembrane region" description="Helical" evidence="6">
    <location>
        <begin position="12"/>
        <end position="29"/>
    </location>
</feature>
<evidence type="ECO:0000313" key="8">
    <source>
        <dbReference type="Proteomes" id="UP000034932"/>
    </source>
</evidence>
<name>A0A0G0LPT5_9BACT</name>
<evidence type="ECO:0000313" key="7">
    <source>
        <dbReference type="EMBL" id="KKQ93903.1"/>
    </source>
</evidence>
<feature type="transmembrane region" description="Helical" evidence="6">
    <location>
        <begin position="64"/>
        <end position="86"/>
    </location>
</feature>
<evidence type="ECO:0000256" key="5">
    <source>
        <dbReference type="ARBA" id="ARBA00023136"/>
    </source>
</evidence>
<dbReference type="PANTHER" id="PTHR21716:SF62">
    <property type="entry name" value="TRANSPORT PROTEIN YDBI-RELATED"/>
    <property type="match status" value="1"/>
</dbReference>
<dbReference type="GO" id="GO:0055085">
    <property type="term" value="P:transmembrane transport"/>
    <property type="evidence" value="ECO:0007669"/>
    <property type="project" value="TreeGrafter"/>
</dbReference>